<dbReference type="Pfam" id="PF07727">
    <property type="entry name" value="RVT_2"/>
    <property type="match status" value="1"/>
</dbReference>
<gene>
    <name evidence="2" type="ORF">RJ639_015457</name>
</gene>
<proteinExistence type="predicted"/>
<dbReference type="EMBL" id="JAVXUP010001826">
    <property type="protein sequence ID" value="KAK3007770.1"/>
    <property type="molecule type" value="Genomic_DNA"/>
</dbReference>
<feature type="domain" description="Reverse transcriptase Ty1/copia-type" evidence="1">
    <location>
        <begin position="126"/>
        <end position="247"/>
    </location>
</feature>
<organism evidence="2 3">
    <name type="scientific">Escallonia herrerae</name>
    <dbReference type="NCBI Taxonomy" id="1293975"/>
    <lineage>
        <taxon>Eukaryota</taxon>
        <taxon>Viridiplantae</taxon>
        <taxon>Streptophyta</taxon>
        <taxon>Embryophyta</taxon>
        <taxon>Tracheophyta</taxon>
        <taxon>Spermatophyta</taxon>
        <taxon>Magnoliopsida</taxon>
        <taxon>eudicotyledons</taxon>
        <taxon>Gunneridae</taxon>
        <taxon>Pentapetalae</taxon>
        <taxon>asterids</taxon>
        <taxon>campanulids</taxon>
        <taxon>Escalloniales</taxon>
        <taxon>Escalloniaceae</taxon>
        <taxon>Escallonia</taxon>
    </lineage>
</organism>
<name>A0AA89AM92_9ASTE</name>
<dbReference type="Proteomes" id="UP001188597">
    <property type="component" value="Unassembled WGS sequence"/>
</dbReference>
<dbReference type="InterPro" id="IPR013103">
    <property type="entry name" value="RVT_2"/>
</dbReference>
<reference evidence="2" key="1">
    <citation type="submission" date="2022-12" db="EMBL/GenBank/DDBJ databases">
        <title>Draft genome assemblies for two species of Escallonia (Escalloniales).</title>
        <authorList>
            <person name="Chanderbali A."/>
            <person name="Dervinis C."/>
            <person name="Anghel I."/>
            <person name="Soltis D."/>
            <person name="Soltis P."/>
            <person name="Zapata F."/>
        </authorList>
    </citation>
    <scope>NUCLEOTIDE SEQUENCE</scope>
    <source>
        <strain evidence="2">UCBG64.0493</strain>
        <tissue evidence="2">Leaf</tissue>
    </source>
</reference>
<evidence type="ECO:0000259" key="1">
    <source>
        <dbReference type="Pfam" id="PF07727"/>
    </source>
</evidence>
<dbReference type="PANTHER" id="PTHR11439">
    <property type="entry name" value="GAG-POL-RELATED RETROTRANSPOSON"/>
    <property type="match status" value="1"/>
</dbReference>
<dbReference type="PANTHER" id="PTHR11439:SF497">
    <property type="entry name" value="CYSTEINE-RICH RLK (RECEPTOR-LIKE PROTEIN KINASE) 8"/>
    <property type="match status" value="1"/>
</dbReference>
<dbReference type="AlphaFoldDB" id="A0AA89AM92"/>
<comment type="caution">
    <text evidence="2">The sequence shown here is derived from an EMBL/GenBank/DDBJ whole genome shotgun (WGS) entry which is preliminary data.</text>
</comment>
<evidence type="ECO:0000313" key="3">
    <source>
        <dbReference type="Proteomes" id="UP001188597"/>
    </source>
</evidence>
<evidence type="ECO:0000313" key="2">
    <source>
        <dbReference type="EMBL" id="KAK3007770.1"/>
    </source>
</evidence>
<protein>
    <recommendedName>
        <fullName evidence="1">Reverse transcriptase Ty1/copia-type domain-containing protein</fullName>
    </recommendedName>
</protein>
<keyword evidence="3" id="KW-1185">Reference proteome</keyword>
<accession>A0AA89AM92</accession>
<sequence length="333" mass="37925">MDIGRISIDHFNGKNYFPWSSVFYVHDRNELRGTVDGTLPEPKDTKSLEHGKWRIQNVKVVSWMLSSVDSQIAGTTLLQDCSGYVIIILRVISLLRQCIGSSNLITLLRFHLWDFQVELDALDENCTWDLVPCLPHVTPMGCKWVLTTKFHYDGTIDRYKARLVALDNRQEQGVNYEETFAPVTKMTIVRLLLSLAASHNWPSLQIDVKNDFLHGNLSFHMRPPSGLDNVPSGFFCGLRRSLYRLNRSVDTPMKLNVKYSKDSGNPVSNLALYSRLVGSLIYLSITWPDISFAVQTVSQFMTDPRLLRMAAVLRIIPYLRSHPSTGLSFLSEE</sequence>